<accession>A0A4S8KKT4</accession>
<gene>
    <name evidence="1" type="ORF">K435DRAFT_879734</name>
</gene>
<dbReference type="EMBL" id="ML181193">
    <property type="protein sequence ID" value="THU76092.1"/>
    <property type="molecule type" value="Genomic_DNA"/>
</dbReference>
<reference evidence="1 2" key="1">
    <citation type="journal article" date="2019" name="Nat. Ecol. Evol.">
        <title>Megaphylogeny resolves global patterns of mushroom evolution.</title>
        <authorList>
            <person name="Varga T."/>
            <person name="Krizsan K."/>
            <person name="Foldi C."/>
            <person name="Dima B."/>
            <person name="Sanchez-Garcia M."/>
            <person name="Sanchez-Ramirez S."/>
            <person name="Szollosi G.J."/>
            <person name="Szarkandi J.G."/>
            <person name="Papp V."/>
            <person name="Albert L."/>
            <person name="Andreopoulos W."/>
            <person name="Angelini C."/>
            <person name="Antonin V."/>
            <person name="Barry K.W."/>
            <person name="Bougher N.L."/>
            <person name="Buchanan P."/>
            <person name="Buyck B."/>
            <person name="Bense V."/>
            <person name="Catcheside P."/>
            <person name="Chovatia M."/>
            <person name="Cooper J."/>
            <person name="Damon W."/>
            <person name="Desjardin D."/>
            <person name="Finy P."/>
            <person name="Geml J."/>
            <person name="Haridas S."/>
            <person name="Hughes K."/>
            <person name="Justo A."/>
            <person name="Karasinski D."/>
            <person name="Kautmanova I."/>
            <person name="Kiss B."/>
            <person name="Kocsube S."/>
            <person name="Kotiranta H."/>
            <person name="LaButti K.M."/>
            <person name="Lechner B.E."/>
            <person name="Liimatainen K."/>
            <person name="Lipzen A."/>
            <person name="Lukacs Z."/>
            <person name="Mihaltcheva S."/>
            <person name="Morgado L.N."/>
            <person name="Niskanen T."/>
            <person name="Noordeloos M.E."/>
            <person name="Ohm R.A."/>
            <person name="Ortiz-Santana B."/>
            <person name="Ovrebo C."/>
            <person name="Racz N."/>
            <person name="Riley R."/>
            <person name="Savchenko A."/>
            <person name="Shiryaev A."/>
            <person name="Soop K."/>
            <person name="Spirin V."/>
            <person name="Szebenyi C."/>
            <person name="Tomsovsky M."/>
            <person name="Tulloss R.E."/>
            <person name="Uehling J."/>
            <person name="Grigoriev I.V."/>
            <person name="Vagvolgyi C."/>
            <person name="Papp T."/>
            <person name="Martin F.M."/>
            <person name="Miettinen O."/>
            <person name="Hibbett D.S."/>
            <person name="Nagy L.G."/>
        </authorList>
    </citation>
    <scope>NUCLEOTIDE SEQUENCE [LARGE SCALE GENOMIC DNA]</scope>
    <source>
        <strain evidence="1 2">CBS 962.96</strain>
    </source>
</reference>
<sequence length="85" mass="9518">MCKFTVDYFFSLFVPGPVKGSLLPVRILKPIPETKFQVGADQIAVKEGVILAELPTNFTPDFDLMTLRVFGTLHGRDDVYSNEIL</sequence>
<organism evidence="1 2">
    <name type="scientific">Dendrothele bispora (strain CBS 962.96)</name>
    <dbReference type="NCBI Taxonomy" id="1314807"/>
    <lineage>
        <taxon>Eukaryota</taxon>
        <taxon>Fungi</taxon>
        <taxon>Dikarya</taxon>
        <taxon>Basidiomycota</taxon>
        <taxon>Agaricomycotina</taxon>
        <taxon>Agaricomycetes</taxon>
        <taxon>Agaricomycetidae</taxon>
        <taxon>Agaricales</taxon>
        <taxon>Agaricales incertae sedis</taxon>
        <taxon>Dendrothele</taxon>
    </lineage>
</organism>
<dbReference type="AlphaFoldDB" id="A0A4S8KKT4"/>
<evidence type="ECO:0000313" key="1">
    <source>
        <dbReference type="EMBL" id="THU76092.1"/>
    </source>
</evidence>
<keyword evidence="2" id="KW-1185">Reference proteome</keyword>
<evidence type="ECO:0000313" key="2">
    <source>
        <dbReference type="Proteomes" id="UP000297245"/>
    </source>
</evidence>
<protein>
    <submittedName>
        <fullName evidence="1">Uncharacterized protein</fullName>
    </submittedName>
</protein>
<proteinExistence type="predicted"/>
<dbReference type="Proteomes" id="UP000297245">
    <property type="component" value="Unassembled WGS sequence"/>
</dbReference>
<name>A0A4S8KKT4_DENBC</name>